<protein>
    <submittedName>
        <fullName evidence="2">CS012 protein</fullName>
    </submittedName>
</protein>
<dbReference type="PANTHER" id="PTHR31493:SF1">
    <property type="entry name" value="PROTEIN C19ORF12"/>
    <property type="match status" value="1"/>
</dbReference>
<feature type="non-terminal residue" evidence="2">
    <location>
        <position position="1"/>
    </location>
</feature>
<evidence type="ECO:0000256" key="1">
    <source>
        <dbReference type="ARBA" id="ARBA00029457"/>
    </source>
</evidence>
<dbReference type="InterPro" id="IPR033369">
    <property type="entry name" value="C19orf12"/>
</dbReference>
<organism evidence="2 3">
    <name type="scientific">Sylvia atricapilla</name>
    <name type="common">blackcap</name>
    <dbReference type="NCBI Taxonomy" id="48155"/>
    <lineage>
        <taxon>Eukaryota</taxon>
        <taxon>Metazoa</taxon>
        <taxon>Chordata</taxon>
        <taxon>Craniata</taxon>
        <taxon>Vertebrata</taxon>
        <taxon>Euteleostomi</taxon>
        <taxon>Archelosauria</taxon>
        <taxon>Archosauria</taxon>
        <taxon>Dinosauria</taxon>
        <taxon>Saurischia</taxon>
        <taxon>Theropoda</taxon>
        <taxon>Coelurosauria</taxon>
        <taxon>Aves</taxon>
        <taxon>Neognathae</taxon>
        <taxon>Neoaves</taxon>
        <taxon>Telluraves</taxon>
        <taxon>Australaves</taxon>
        <taxon>Passeriformes</taxon>
        <taxon>Sylvioidea</taxon>
        <taxon>Sylviidae</taxon>
        <taxon>Sylviinae</taxon>
        <taxon>Sylvia</taxon>
    </lineage>
</organism>
<accession>A0A7K7E9M0</accession>
<comment type="similarity">
    <text evidence="1">Belongs to the C19orf12 family.</text>
</comment>
<sequence length="88" mass="9591">LGGAVGGLIGWITSGDFKSVPQILMELPAAEKQKLCAEATAVVKNLQWKDAQQLIALVMKNPTVREKVLGVLKNYLTNVLKAKIAYRK</sequence>
<dbReference type="Pfam" id="PF20721">
    <property type="entry name" value="C19orf12"/>
    <property type="match status" value="1"/>
</dbReference>
<proteinExistence type="inferred from homology"/>
<gene>
    <name evidence="2" type="ORF">SYLATR_R02966</name>
</gene>
<dbReference type="PANTHER" id="PTHR31493">
    <property type="entry name" value="NAZO FAMILY MEMBER"/>
    <property type="match status" value="1"/>
</dbReference>
<comment type="caution">
    <text evidence="2">The sequence shown here is derived from an EMBL/GenBank/DDBJ whole genome shotgun (WGS) entry which is preliminary data.</text>
</comment>
<keyword evidence="3" id="KW-1185">Reference proteome</keyword>
<dbReference type="AlphaFoldDB" id="A0A7K7E9M0"/>
<evidence type="ECO:0000313" key="2">
    <source>
        <dbReference type="EMBL" id="NWY41578.1"/>
    </source>
</evidence>
<dbReference type="Proteomes" id="UP000573818">
    <property type="component" value="Unassembled WGS sequence"/>
</dbReference>
<evidence type="ECO:0000313" key="3">
    <source>
        <dbReference type="Proteomes" id="UP000573818"/>
    </source>
</evidence>
<name>A0A7K7E9M0_9SYLV</name>
<reference evidence="2 3" key="1">
    <citation type="submission" date="2019-09" db="EMBL/GenBank/DDBJ databases">
        <title>Bird 10,000 Genomes (B10K) Project - Family phase.</title>
        <authorList>
            <person name="Zhang G."/>
        </authorList>
    </citation>
    <scope>NUCLEOTIDE SEQUENCE [LARGE SCALE GENOMIC DNA]</scope>
    <source>
        <strain evidence="2">OUT-0013</strain>
        <tissue evidence="2">Blood</tissue>
    </source>
</reference>
<feature type="non-terminal residue" evidence="2">
    <location>
        <position position="88"/>
    </location>
</feature>
<dbReference type="EMBL" id="VZSL01000048">
    <property type="protein sequence ID" value="NWY41578.1"/>
    <property type="molecule type" value="Genomic_DNA"/>
</dbReference>